<evidence type="ECO:0000313" key="2">
    <source>
        <dbReference type="Proteomes" id="UP000017657"/>
    </source>
</evidence>
<dbReference type="EMBL" id="KF669662">
    <property type="protein sequence ID" value="AGY48408.1"/>
    <property type="molecule type" value="Genomic_DNA"/>
</dbReference>
<dbReference type="RefSeq" id="YP_008770232.1">
    <property type="nucleotide sequence ID" value="NC_022763.1"/>
</dbReference>
<dbReference type="Proteomes" id="UP000017657">
    <property type="component" value="Segment"/>
</dbReference>
<name>U5Q0J7_9CAUD</name>
<evidence type="ECO:0000313" key="1">
    <source>
        <dbReference type="EMBL" id="AGY48408.1"/>
    </source>
</evidence>
<reference evidence="1 2" key="1">
    <citation type="journal article" date="2013" name="Genome Announc.">
        <title>Complete Genome of Bacillus thuringiensis Myophage Spock.</title>
        <authorList>
            <person name="Maroun J.W."/>
            <person name="Whitcher K.J."/>
            <person name="Chamakura K.R."/>
            <person name="Kuty Everett G.F."/>
        </authorList>
    </citation>
    <scope>NUCLEOTIDE SEQUENCE [LARGE SCALE GENOMIC DNA]</scope>
</reference>
<dbReference type="KEGG" id="vg:17959034"/>
<accession>U5Q0J7</accession>
<proteinExistence type="predicted"/>
<dbReference type="OrthoDB" id="32757at10239"/>
<protein>
    <submittedName>
        <fullName evidence="1">Uncharacterized protein</fullName>
    </submittedName>
</protein>
<dbReference type="GeneID" id="17959034"/>
<organism evidence="1 2">
    <name type="scientific">Bacillus phage Spock</name>
    <dbReference type="NCBI Taxonomy" id="1406791"/>
    <lineage>
        <taxon>Viruses</taxon>
        <taxon>Duplodnaviria</taxon>
        <taxon>Heunggongvirae</taxon>
        <taxon>Uroviricota</taxon>
        <taxon>Caudoviricetes</taxon>
        <taxon>Herelleviridae</taxon>
        <taxon>Bastillevirinae</taxon>
        <taxon>Bequatrovirus</taxon>
        <taxon>Bequatrovirus spock</taxon>
    </lineage>
</organism>
<sequence length="148" mass="17559">MTRHTRVRQLYKGLGVKTKGKTIKNEPIKDVEAFYRGLEDLDASFHTVTLINLKHTYKKTLVGNYRLQKKLRKIKKKHNGQTPLLWRIIDLAKKNPKVLKENKYYLYEDGEGRFYTYELGRNTVYGFIDDYDKATYTYFDKLGNKLRG</sequence>
<gene>
    <name evidence="1" type="ORF">Spock_8</name>
</gene>
<keyword evidence="2" id="KW-1185">Reference proteome</keyword>